<proteinExistence type="predicted"/>
<evidence type="ECO:0000313" key="3">
    <source>
        <dbReference type="Proteomes" id="UP000827986"/>
    </source>
</evidence>
<evidence type="ECO:0000313" key="2">
    <source>
        <dbReference type="EMBL" id="KAH1182479.1"/>
    </source>
</evidence>
<gene>
    <name evidence="2" type="ORF">KIL84_010233</name>
</gene>
<sequence>MEHVFVHCPGRQQGSEEQGSTWMTGFHFCFTDGLKMSVHVSPLACQAEMTAALHFMLVRLNMPVQDITSCSPHTNVHRCSERATRREEGEKQECHSPFD</sequence>
<protein>
    <submittedName>
        <fullName evidence="2">Uncharacterized protein</fullName>
    </submittedName>
</protein>
<feature type="region of interest" description="Disordered" evidence="1">
    <location>
        <begin position="78"/>
        <end position="99"/>
    </location>
</feature>
<dbReference type="Proteomes" id="UP000827986">
    <property type="component" value="Unassembled WGS sequence"/>
</dbReference>
<reference evidence="2" key="1">
    <citation type="submission" date="2021-09" db="EMBL/GenBank/DDBJ databases">
        <title>The genome of Mauremys mutica provides insights into the evolution of semi-aquatic lifestyle.</title>
        <authorList>
            <person name="Gong S."/>
            <person name="Gao Y."/>
        </authorList>
    </citation>
    <scope>NUCLEOTIDE SEQUENCE</scope>
    <source>
        <strain evidence="2">MM-2020</strain>
        <tissue evidence="2">Muscle</tissue>
    </source>
</reference>
<accession>A0A9D3XKW5</accession>
<dbReference type="AlphaFoldDB" id="A0A9D3XKW5"/>
<dbReference type="EMBL" id="JAHDVG010000467">
    <property type="protein sequence ID" value="KAH1182479.1"/>
    <property type="molecule type" value="Genomic_DNA"/>
</dbReference>
<keyword evidence="3" id="KW-1185">Reference proteome</keyword>
<name>A0A9D3XKW5_9SAUR</name>
<comment type="caution">
    <text evidence="2">The sequence shown here is derived from an EMBL/GenBank/DDBJ whole genome shotgun (WGS) entry which is preliminary data.</text>
</comment>
<organism evidence="2 3">
    <name type="scientific">Mauremys mutica</name>
    <name type="common">yellowpond turtle</name>
    <dbReference type="NCBI Taxonomy" id="74926"/>
    <lineage>
        <taxon>Eukaryota</taxon>
        <taxon>Metazoa</taxon>
        <taxon>Chordata</taxon>
        <taxon>Craniata</taxon>
        <taxon>Vertebrata</taxon>
        <taxon>Euteleostomi</taxon>
        <taxon>Archelosauria</taxon>
        <taxon>Testudinata</taxon>
        <taxon>Testudines</taxon>
        <taxon>Cryptodira</taxon>
        <taxon>Durocryptodira</taxon>
        <taxon>Testudinoidea</taxon>
        <taxon>Geoemydidae</taxon>
        <taxon>Geoemydinae</taxon>
        <taxon>Mauremys</taxon>
    </lineage>
</organism>
<evidence type="ECO:0000256" key="1">
    <source>
        <dbReference type="SAM" id="MobiDB-lite"/>
    </source>
</evidence>